<reference evidence="2 3" key="1">
    <citation type="submission" date="2020-08" db="EMBL/GenBank/DDBJ databases">
        <title>Sequencing the genomes of 1000 actinobacteria strains.</title>
        <authorList>
            <person name="Klenk H.-P."/>
        </authorList>
    </citation>
    <scope>NUCLEOTIDE SEQUENCE [LARGE SCALE GENOMIC DNA]</scope>
    <source>
        <strain evidence="2 3">DSM 45823</strain>
    </source>
</reference>
<feature type="transmembrane region" description="Helical" evidence="1">
    <location>
        <begin position="26"/>
        <end position="47"/>
    </location>
</feature>
<name>A0A7W3R8M4_9ACTN</name>
<keyword evidence="1" id="KW-0812">Transmembrane</keyword>
<evidence type="ECO:0000256" key="1">
    <source>
        <dbReference type="SAM" id="Phobius"/>
    </source>
</evidence>
<dbReference type="EMBL" id="JACJII010000001">
    <property type="protein sequence ID" value="MBA9004483.1"/>
    <property type="molecule type" value="Genomic_DNA"/>
</dbReference>
<protein>
    <submittedName>
        <fullName evidence="2">Outer membrane lipoprotein SlyB</fullName>
    </submittedName>
</protein>
<keyword evidence="1" id="KW-1133">Transmembrane helix</keyword>
<evidence type="ECO:0000313" key="2">
    <source>
        <dbReference type="EMBL" id="MBA9004483.1"/>
    </source>
</evidence>
<proteinExistence type="predicted"/>
<comment type="caution">
    <text evidence="2">The sequence shown here is derived from an EMBL/GenBank/DDBJ whole genome shotgun (WGS) entry which is preliminary data.</text>
</comment>
<dbReference type="Proteomes" id="UP000539313">
    <property type="component" value="Unassembled WGS sequence"/>
</dbReference>
<gene>
    <name evidence="2" type="ORF">HNR21_003365</name>
</gene>
<evidence type="ECO:0000313" key="3">
    <source>
        <dbReference type="Proteomes" id="UP000539313"/>
    </source>
</evidence>
<organism evidence="2 3">
    <name type="scientific">Thermomonospora cellulosilytica</name>
    <dbReference type="NCBI Taxonomy" id="1411118"/>
    <lineage>
        <taxon>Bacteria</taxon>
        <taxon>Bacillati</taxon>
        <taxon>Actinomycetota</taxon>
        <taxon>Actinomycetes</taxon>
        <taxon>Streptosporangiales</taxon>
        <taxon>Thermomonosporaceae</taxon>
        <taxon>Thermomonospora</taxon>
    </lineage>
</organism>
<accession>A0A7W3R8M4</accession>
<sequence length="56" mass="5629">MNGGLIGMLVGGSTGLLWGAVSGDRAGAAGTGLFGALAGSWIGLVVLSRRSRRDRR</sequence>
<keyword evidence="1" id="KW-0472">Membrane</keyword>
<keyword evidence="3" id="KW-1185">Reference proteome</keyword>
<dbReference type="RefSeq" id="WP_182705931.1">
    <property type="nucleotide sequence ID" value="NZ_JACJII010000001.1"/>
</dbReference>
<keyword evidence="2" id="KW-0449">Lipoprotein</keyword>
<dbReference type="AlphaFoldDB" id="A0A7W3R8M4"/>